<dbReference type="InterPro" id="IPR005467">
    <property type="entry name" value="His_kinase_dom"/>
</dbReference>
<feature type="domain" description="Histidine kinase" evidence="9">
    <location>
        <begin position="179"/>
        <end position="374"/>
    </location>
</feature>
<dbReference type="PROSITE" id="PS50109">
    <property type="entry name" value="HIS_KIN"/>
    <property type="match status" value="1"/>
</dbReference>
<evidence type="ECO:0000259" key="9">
    <source>
        <dbReference type="PROSITE" id="PS50109"/>
    </source>
</evidence>
<keyword evidence="5 10" id="KW-0418">Kinase</keyword>
<dbReference type="InterPro" id="IPR036890">
    <property type="entry name" value="HATPase_C_sf"/>
</dbReference>
<evidence type="ECO:0000256" key="4">
    <source>
        <dbReference type="ARBA" id="ARBA00022741"/>
    </source>
</evidence>
<keyword evidence="7" id="KW-0902">Two-component regulatory system</keyword>
<keyword evidence="3" id="KW-0808">Transferase</keyword>
<name>A0ABT7EAG1_9FIRM</name>
<dbReference type="GO" id="GO:0016301">
    <property type="term" value="F:kinase activity"/>
    <property type="evidence" value="ECO:0007669"/>
    <property type="project" value="UniProtKB-KW"/>
</dbReference>
<dbReference type="SMART" id="SM00387">
    <property type="entry name" value="HATPase_c"/>
    <property type="match status" value="1"/>
</dbReference>
<evidence type="ECO:0000313" key="11">
    <source>
        <dbReference type="Proteomes" id="UP001301012"/>
    </source>
</evidence>
<evidence type="ECO:0000256" key="7">
    <source>
        <dbReference type="ARBA" id="ARBA00023012"/>
    </source>
</evidence>
<keyword evidence="8" id="KW-0472">Membrane</keyword>
<reference evidence="10 11" key="1">
    <citation type="submission" date="2023-05" db="EMBL/GenBank/DDBJ databases">
        <title>Rombocin, a short stable natural nisin variant, displays selective antimicrobial activity against Listeria monocytogenes and employs dual mode of action to kill target bacterial strains.</title>
        <authorList>
            <person name="Wambui J."/>
            <person name="Stephan R."/>
            <person name="Kuipers O.P."/>
        </authorList>
    </citation>
    <scope>NUCLEOTIDE SEQUENCE [LARGE SCALE GENOMIC DNA]</scope>
    <source>
        <strain evidence="10 11">RC002</strain>
    </source>
</reference>
<dbReference type="CDD" id="cd00075">
    <property type="entry name" value="HATPase"/>
    <property type="match status" value="1"/>
</dbReference>
<keyword evidence="6" id="KW-0067">ATP-binding</keyword>
<dbReference type="Proteomes" id="UP001301012">
    <property type="component" value="Unassembled WGS sequence"/>
</dbReference>
<organism evidence="10 11">
    <name type="scientific">Romboutsia sedimentorum</name>
    <dbReference type="NCBI Taxonomy" id="1368474"/>
    <lineage>
        <taxon>Bacteria</taxon>
        <taxon>Bacillati</taxon>
        <taxon>Bacillota</taxon>
        <taxon>Clostridia</taxon>
        <taxon>Peptostreptococcales</taxon>
        <taxon>Peptostreptococcaceae</taxon>
        <taxon>Romboutsia</taxon>
    </lineage>
</organism>
<sequence length="376" mass="42382">MKIKLSYKNKINILILSYSAVITLVVLILGFSLLNRVEKNQVNEAQSYVIPYSNQEINKGITSGITIKASDITQRVISVNDFRVAHSNDILKQAITVMSGVFLFVMVISFIISKIISKKIIRPIEEIAANLPQIINNENIEIDDKNILSGELEGFKVALDESTKKIKNLLKEANNINSYITHEQKNSLAVLRSKIQMGERDDLFKIIDKMSSSLDDILAINATEDVKYFEAVDLTLICAEAVDIYKKEYKNIYLDIDEENIVQIKGRSLWIYRAVCNLIENAIKYSNGSDILVKAYNKNGSSIISVQDYGTGIKKEILDNIFNHKYRGENLKKDGYGIGLSLVHHITSLCDGITFVESEEGKGTKFYMAFNELTLD</sequence>
<evidence type="ECO:0000256" key="8">
    <source>
        <dbReference type="SAM" id="Phobius"/>
    </source>
</evidence>
<evidence type="ECO:0000256" key="2">
    <source>
        <dbReference type="ARBA" id="ARBA00012438"/>
    </source>
</evidence>
<evidence type="ECO:0000256" key="1">
    <source>
        <dbReference type="ARBA" id="ARBA00000085"/>
    </source>
</evidence>
<dbReference type="InterPro" id="IPR003594">
    <property type="entry name" value="HATPase_dom"/>
</dbReference>
<dbReference type="Pfam" id="PF02518">
    <property type="entry name" value="HATPase_c"/>
    <property type="match status" value="1"/>
</dbReference>
<comment type="caution">
    <text evidence="10">The sequence shown here is derived from an EMBL/GenBank/DDBJ whole genome shotgun (WGS) entry which is preliminary data.</text>
</comment>
<protein>
    <recommendedName>
        <fullName evidence="2">histidine kinase</fullName>
        <ecNumber evidence="2">2.7.13.3</ecNumber>
    </recommendedName>
</protein>
<dbReference type="RefSeq" id="WP_284132848.1">
    <property type="nucleotide sequence ID" value="NZ_JASKYM010000004.1"/>
</dbReference>
<evidence type="ECO:0000256" key="6">
    <source>
        <dbReference type="ARBA" id="ARBA00022840"/>
    </source>
</evidence>
<dbReference type="EC" id="2.7.13.3" evidence="2"/>
<evidence type="ECO:0000313" key="10">
    <source>
        <dbReference type="EMBL" id="MDK2563911.1"/>
    </source>
</evidence>
<keyword evidence="4" id="KW-0547">Nucleotide-binding</keyword>
<dbReference type="PRINTS" id="PR00344">
    <property type="entry name" value="BCTRLSENSOR"/>
</dbReference>
<keyword evidence="8" id="KW-1133">Transmembrane helix</keyword>
<keyword evidence="11" id="KW-1185">Reference proteome</keyword>
<comment type="catalytic activity">
    <reaction evidence="1">
        <text>ATP + protein L-histidine = ADP + protein N-phospho-L-histidine.</text>
        <dbReference type="EC" id="2.7.13.3"/>
    </reaction>
</comment>
<accession>A0ABT7EAG1</accession>
<feature type="transmembrane region" description="Helical" evidence="8">
    <location>
        <begin position="90"/>
        <end position="112"/>
    </location>
</feature>
<dbReference type="EMBL" id="JASKYM010000004">
    <property type="protein sequence ID" value="MDK2563911.1"/>
    <property type="molecule type" value="Genomic_DNA"/>
</dbReference>
<gene>
    <name evidence="10" type="ORF">QOZ84_10145</name>
</gene>
<dbReference type="SUPFAM" id="SSF55874">
    <property type="entry name" value="ATPase domain of HSP90 chaperone/DNA topoisomerase II/histidine kinase"/>
    <property type="match status" value="1"/>
</dbReference>
<keyword evidence="8" id="KW-0812">Transmembrane</keyword>
<dbReference type="InterPro" id="IPR004358">
    <property type="entry name" value="Sig_transdc_His_kin-like_C"/>
</dbReference>
<dbReference type="PANTHER" id="PTHR44936">
    <property type="entry name" value="SENSOR PROTEIN CREC"/>
    <property type="match status" value="1"/>
</dbReference>
<evidence type="ECO:0000256" key="5">
    <source>
        <dbReference type="ARBA" id="ARBA00022777"/>
    </source>
</evidence>
<dbReference type="InterPro" id="IPR050980">
    <property type="entry name" value="2C_sensor_his_kinase"/>
</dbReference>
<evidence type="ECO:0000256" key="3">
    <source>
        <dbReference type="ARBA" id="ARBA00022679"/>
    </source>
</evidence>
<feature type="transmembrane region" description="Helical" evidence="8">
    <location>
        <begin position="12"/>
        <end position="34"/>
    </location>
</feature>
<dbReference type="PANTHER" id="PTHR44936:SF10">
    <property type="entry name" value="SENSOR PROTEIN RSTB"/>
    <property type="match status" value="1"/>
</dbReference>
<proteinExistence type="predicted"/>
<dbReference type="Gene3D" id="3.30.565.10">
    <property type="entry name" value="Histidine kinase-like ATPase, C-terminal domain"/>
    <property type="match status" value="1"/>
</dbReference>